<protein>
    <submittedName>
        <fullName evidence="2">Uncharacterized protein</fullName>
    </submittedName>
</protein>
<dbReference type="Proteomes" id="UP000008068">
    <property type="component" value="Unassembled WGS sequence"/>
</dbReference>
<feature type="transmembrane region" description="Helical" evidence="1">
    <location>
        <begin position="45"/>
        <end position="66"/>
    </location>
</feature>
<keyword evidence="1" id="KW-1133">Transmembrane helix</keyword>
<dbReference type="PANTHER" id="PTHR35013:SF3">
    <property type="entry name" value="TRANSMEMBRANE PROTEIN"/>
    <property type="match status" value="1"/>
</dbReference>
<sequence>MKQYLVHINVLKRRRRDLRESIVILSFAIVLGGLCIAAREQRDYSNAIGGLAIAAVHCAVFYGALYSDMLVLKFGEKAVLASFFFVLGLFLMFPIMVASSTASGYYLKDNQTETPQEVVKANMSELETLYQSFSDKIFVIDENTKEVIIPLFADERKQHPIKYSYHVGLFFGFFYQIAFMFFAAMLFIEWQMMLAIIKYIDWIDYIENNTPIV</sequence>
<keyword evidence="3" id="KW-1185">Reference proteome</keyword>
<evidence type="ECO:0000313" key="2">
    <source>
        <dbReference type="EMBL" id="EGT34080.1"/>
    </source>
</evidence>
<evidence type="ECO:0000256" key="1">
    <source>
        <dbReference type="SAM" id="Phobius"/>
    </source>
</evidence>
<dbReference type="InParanoid" id="G0NMC8"/>
<feature type="transmembrane region" description="Helical" evidence="1">
    <location>
        <begin position="165"/>
        <end position="188"/>
    </location>
</feature>
<proteinExistence type="predicted"/>
<dbReference type="eggNOG" id="ENOG502TKJR">
    <property type="taxonomic scope" value="Eukaryota"/>
</dbReference>
<accession>G0NMC8</accession>
<dbReference type="EMBL" id="GL379909">
    <property type="protein sequence ID" value="EGT34080.1"/>
    <property type="molecule type" value="Genomic_DNA"/>
</dbReference>
<keyword evidence="1" id="KW-0812">Transmembrane</keyword>
<evidence type="ECO:0000313" key="3">
    <source>
        <dbReference type="Proteomes" id="UP000008068"/>
    </source>
</evidence>
<reference evidence="3" key="1">
    <citation type="submission" date="2011-07" db="EMBL/GenBank/DDBJ databases">
        <authorList>
            <consortium name="Caenorhabditis brenneri Sequencing and Analysis Consortium"/>
            <person name="Wilson R.K."/>
        </authorList>
    </citation>
    <scope>NUCLEOTIDE SEQUENCE [LARGE SCALE GENOMIC DNA]</scope>
    <source>
        <strain evidence="3">PB2801</strain>
    </source>
</reference>
<name>G0NMC8_CAEBE</name>
<dbReference type="AlphaFoldDB" id="G0NMC8"/>
<dbReference type="HOGENOM" id="CLU_1295405_0_0_1"/>
<dbReference type="PANTHER" id="PTHR35013">
    <property type="entry name" value="PROTEIN CBG22618-RELATED"/>
    <property type="match status" value="1"/>
</dbReference>
<dbReference type="InterPro" id="IPR024483">
    <property type="entry name" value="Glam1"/>
</dbReference>
<feature type="transmembrane region" description="Helical" evidence="1">
    <location>
        <begin position="21"/>
        <end position="39"/>
    </location>
</feature>
<keyword evidence="1" id="KW-0472">Membrane</keyword>
<dbReference type="Pfam" id="PF10912">
    <property type="entry name" value="Glam1"/>
    <property type="match status" value="1"/>
</dbReference>
<feature type="transmembrane region" description="Helical" evidence="1">
    <location>
        <begin position="78"/>
        <end position="97"/>
    </location>
</feature>
<organism evidence="3">
    <name type="scientific">Caenorhabditis brenneri</name>
    <name type="common">Nematode worm</name>
    <dbReference type="NCBI Taxonomy" id="135651"/>
    <lineage>
        <taxon>Eukaryota</taxon>
        <taxon>Metazoa</taxon>
        <taxon>Ecdysozoa</taxon>
        <taxon>Nematoda</taxon>
        <taxon>Chromadorea</taxon>
        <taxon>Rhabditida</taxon>
        <taxon>Rhabditina</taxon>
        <taxon>Rhabditomorpha</taxon>
        <taxon>Rhabditoidea</taxon>
        <taxon>Rhabditidae</taxon>
        <taxon>Peloderinae</taxon>
        <taxon>Caenorhabditis</taxon>
    </lineage>
</organism>
<gene>
    <name evidence="2" type="ORF">CAEBREN_19325</name>
</gene>